<dbReference type="STRING" id="1354746.A0A0B2UDH8"/>
<dbReference type="SUPFAM" id="SSF47323">
    <property type="entry name" value="Anticodon-binding domain of a subclass of class I aminoacyl-tRNA synthetases"/>
    <property type="match status" value="1"/>
</dbReference>
<dbReference type="GO" id="GO:0046872">
    <property type="term" value="F:metal ion binding"/>
    <property type="evidence" value="ECO:0007669"/>
    <property type="project" value="UniProtKB-KW"/>
</dbReference>
<dbReference type="FunFam" id="3.40.50.620:FF:000027">
    <property type="entry name" value="Cysteine--tRNA ligase, cytoplasmic"/>
    <property type="match status" value="1"/>
</dbReference>
<keyword evidence="13" id="KW-1185">Reference proteome</keyword>
<keyword evidence="3" id="KW-0436">Ligase</keyword>
<comment type="caution">
    <text evidence="12">The sequence shown here is derived from an EMBL/GenBank/DDBJ whole genome shotgun (WGS) entry which is preliminary data.</text>
</comment>
<sequence length="480" mass="55774">MKGRLRLYNSITKTMEDFVAGKDGEVKMYICGPTVYDSPHIGHARTYVMFDVIRRVLRDYMRYNVEFVMNITDIDDKIIIRANSLGVPIGEVTKKYTDEFFDDMKALNVEYPLVVTYVTAYVEKIVKFIEDIEKNGYAYESNQSVYFDLVKYKEKYEYPVMRNSEGINFDGDENSDKRNACDFVLWKKSKENEPSYKSKWGDGRPGWHIECSVMSSDVFGDSLDIHAGGIDLGFPHHENEIAQCQGYFMKKPWTKYFLHTGHLNINGMKMSKSLKNFTTIKEMLVRTSARQLRIMFLHHHWNKDMNYEEEQLKFAESVDKKISNFMSVTESIAKNLLQATELNEAGKEIIAELRSTQKAVHTAILDNIDMPAAMKRIMEMINFTNTRMWNAPAGVILSVRKYVSGILDVFGLYDKQVETSGNEDLIAQMICEFRGDVRRMARQKEPHSKFLERCDRVRDDIKGHGYLIEDKNSESIIRRK</sequence>
<evidence type="ECO:0000256" key="10">
    <source>
        <dbReference type="ARBA" id="ARBA00031499"/>
    </source>
</evidence>
<reference evidence="12 13" key="1">
    <citation type="journal article" date="2014" name="MBio">
        <title>The Ordospora colligata genome; evolution of extreme reduction in microsporidia and host-to-parasite horizontal gene transfer.</title>
        <authorList>
            <person name="Pombert J.-F."/>
            <person name="Haag K.L."/>
            <person name="Beidas S."/>
            <person name="Ebert D."/>
            <person name="Keeling P.J."/>
        </authorList>
    </citation>
    <scope>NUCLEOTIDE SEQUENCE [LARGE SCALE GENOMIC DNA]</scope>
    <source>
        <strain evidence="12 13">OC4</strain>
    </source>
</reference>
<dbReference type="NCBIfam" id="TIGR00435">
    <property type="entry name" value="cysS"/>
    <property type="match status" value="1"/>
</dbReference>
<dbReference type="HAMAP" id="MF_00041">
    <property type="entry name" value="Cys_tRNA_synth"/>
    <property type="match status" value="1"/>
</dbReference>
<evidence type="ECO:0000256" key="5">
    <source>
        <dbReference type="ARBA" id="ARBA00022741"/>
    </source>
</evidence>
<dbReference type="VEuPathDB" id="MicrosporidiaDB:M896_090450"/>
<evidence type="ECO:0000313" key="13">
    <source>
        <dbReference type="Proteomes" id="UP000031056"/>
    </source>
</evidence>
<keyword evidence="7" id="KW-0067">ATP-binding</keyword>
<dbReference type="Gene3D" id="3.40.50.620">
    <property type="entry name" value="HUPs"/>
    <property type="match status" value="1"/>
</dbReference>
<dbReference type="GeneID" id="26262259"/>
<dbReference type="InterPro" id="IPR014729">
    <property type="entry name" value="Rossmann-like_a/b/a_fold"/>
</dbReference>
<dbReference type="SUPFAM" id="SSF52374">
    <property type="entry name" value="Nucleotidylyl transferase"/>
    <property type="match status" value="1"/>
</dbReference>
<keyword evidence="4" id="KW-0479">Metal-binding</keyword>
<dbReference type="PRINTS" id="PR00983">
    <property type="entry name" value="TRNASYNTHCYS"/>
</dbReference>
<dbReference type="RefSeq" id="XP_014563163.1">
    <property type="nucleotide sequence ID" value="XM_014707677.1"/>
</dbReference>
<keyword evidence="5" id="KW-0547">Nucleotide-binding</keyword>
<keyword evidence="9" id="KW-0030">Aminoacyl-tRNA synthetase</keyword>
<dbReference type="InterPro" id="IPR032678">
    <property type="entry name" value="tRNA-synt_1_cat_dom"/>
</dbReference>
<keyword evidence="8" id="KW-0648">Protein biosynthesis</keyword>
<dbReference type="OrthoDB" id="438179at2759"/>
<gene>
    <name evidence="12" type="ORF">M896_090450</name>
</gene>
<keyword evidence="6" id="KW-0862">Zinc</keyword>
<dbReference type="Proteomes" id="UP000031056">
    <property type="component" value="Unassembled WGS sequence"/>
</dbReference>
<dbReference type="InterPro" id="IPR009080">
    <property type="entry name" value="tRNAsynth_Ia_anticodon-bd"/>
</dbReference>
<evidence type="ECO:0000256" key="8">
    <source>
        <dbReference type="ARBA" id="ARBA00022917"/>
    </source>
</evidence>
<dbReference type="Gene3D" id="1.20.120.1910">
    <property type="entry name" value="Cysteine-tRNA ligase, C-terminal anti-codon recognition domain"/>
    <property type="match status" value="1"/>
</dbReference>
<organism evidence="12 13">
    <name type="scientific">Ordospora colligata OC4</name>
    <dbReference type="NCBI Taxonomy" id="1354746"/>
    <lineage>
        <taxon>Eukaryota</taxon>
        <taxon>Fungi</taxon>
        <taxon>Fungi incertae sedis</taxon>
        <taxon>Microsporidia</taxon>
        <taxon>Ordosporidae</taxon>
        <taxon>Ordospora</taxon>
    </lineage>
</organism>
<evidence type="ECO:0000313" key="12">
    <source>
        <dbReference type="EMBL" id="KHN69121.1"/>
    </source>
</evidence>
<dbReference type="GO" id="GO:0006423">
    <property type="term" value="P:cysteinyl-tRNA aminoacylation"/>
    <property type="evidence" value="ECO:0007669"/>
    <property type="project" value="InterPro"/>
</dbReference>
<name>A0A0B2UDH8_9MICR</name>
<dbReference type="GO" id="GO:0005737">
    <property type="term" value="C:cytoplasm"/>
    <property type="evidence" value="ECO:0007669"/>
    <property type="project" value="TreeGrafter"/>
</dbReference>
<dbReference type="CDD" id="cd00672">
    <property type="entry name" value="CysRS_core"/>
    <property type="match status" value="1"/>
</dbReference>
<dbReference type="FunCoup" id="A0A0B2UDH8">
    <property type="interactions" value="228"/>
</dbReference>
<evidence type="ECO:0000256" key="9">
    <source>
        <dbReference type="ARBA" id="ARBA00023146"/>
    </source>
</evidence>
<comment type="cofactor">
    <cofactor evidence="1">
        <name>Zn(2+)</name>
        <dbReference type="ChEBI" id="CHEBI:29105"/>
    </cofactor>
</comment>
<dbReference type="EC" id="6.1.1.16" evidence="2"/>
<proteinExistence type="inferred from homology"/>
<evidence type="ECO:0000256" key="7">
    <source>
        <dbReference type="ARBA" id="ARBA00022840"/>
    </source>
</evidence>
<dbReference type="HOGENOM" id="CLU_013528_0_3_1"/>
<evidence type="ECO:0000259" key="11">
    <source>
        <dbReference type="Pfam" id="PF01406"/>
    </source>
</evidence>
<dbReference type="Pfam" id="PF01406">
    <property type="entry name" value="tRNA-synt_1e"/>
    <property type="match status" value="1"/>
</dbReference>
<dbReference type="GO" id="GO:0004817">
    <property type="term" value="F:cysteine-tRNA ligase activity"/>
    <property type="evidence" value="ECO:0007669"/>
    <property type="project" value="UniProtKB-EC"/>
</dbReference>
<evidence type="ECO:0000256" key="3">
    <source>
        <dbReference type="ARBA" id="ARBA00022598"/>
    </source>
</evidence>
<protein>
    <recommendedName>
        <fullName evidence="2">cysteine--tRNA ligase</fullName>
        <ecNumber evidence="2">6.1.1.16</ecNumber>
    </recommendedName>
    <alternativeName>
        <fullName evidence="10">Cysteinyl-tRNA synthetase</fullName>
    </alternativeName>
</protein>
<feature type="domain" description="tRNA synthetases class I catalytic" evidence="11">
    <location>
        <begin position="20"/>
        <end position="315"/>
    </location>
</feature>
<evidence type="ECO:0000256" key="2">
    <source>
        <dbReference type="ARBA" id="ARBA00012832"/>
    </source>
</evidence>
<dbReference type="InterPro" id="IPR015803">
    <property type="entry name" value="Cys-tRNA-ligase"/>
</dbReference>
<evidence type="ECO:0000256" key="6">
    <source>
        <dbReference type="ARBA" id="ARBA00022833"/>
    </source>
</evidence>
<dbReference type="EMBL" id="JOKQ01000009">
    <property type="protein sequence ID" value="KHN69121.1"/>
    <property type="molecule type" value="Genomic_DNA"/>
</dbReference>
<dbReference type="InParanoid" id="A0A0B2UDH8"/>
<dbReference type="InterPro" id="IPR024909">
    <property type="entry name" value="Cys-tRNA/MSH_ligase"/>
</dbReference>
<accession>A0A0B2UDH8</accession>
<dbReference type="AlphaFoldDB" id="A0A0B2UDH8"/>
<evidence type="ECO:0000256" key="1">
    <source>
        <dbReference type="ARBA" id="ARBA00001947"/>
    </source>
</evidence>
<evidence type="ECO:0000256" key="4">
    <source>
        <dbReference type="ARBA" id="ARBA00022723"/>
    </source>
</evidence>
<dbReference type="PANTHER" id="PTHR10890">
    <property type="entry name" value="CYSTEINYL-TRNA SYNTHETASE"/>
    <property type="match status" value="1"/>
</dbReference>
<dbReference type="PANTHER" id="PTHR10890:SF3">
    <property type="entry name" value="CYSTEINE--TRNA LIGASE, CYTOPLASMIC"/>
    <property type="match status" value="1"/>
</dbReference>
<dbReference type="GO" id="GO:0005524">
    <property type="term" value="F:ATP binding"/>
    <property type="evidence" value="ECO:0007669"/>
    <property type="project" value="UniProtKB-KW"/>
</dbReference>